<dbReference type="InterPro" id="IPR003653">
    <property type="entry name" value="Peptidase_C48_C"/>
</dbReference>
<feature type="compositionally biased region" description="Basic and acidic residues" evidence="6">
    <location>
        <begin position="204"/>
        <end position="218"/>
    </location>
</feature>
<keyword evidence="9" id="KW-1185">Reference proteome</keyword>
<comment type="similarity">
    <text evidence="1">Belongs to the peptidase C48 family.</text>
</comment>
<evidence type="ECO:0000256" key="2">
    <source>
        <dbReference type="ARBA" id="ARBA00022553"/>
    </source>
</evidence>
<keyword evidence="3" id="KW-0645">Protease</keyword>
<evidence type="ECO:0000313" key="9">
    <source>
        <dbReference type="Proteomes" id="UP001608902"/>
    </source>
</evidence>
<dbReference type="InterPro" id="IPR051947">
    <property type="entry name" value="Sentrin-specific_protease"/>
</dbReference>
<dbReference type="PROSITE" id="PS50600">
    <property type="entry name" value="ULP_PROTEASE"/>
    <property type="match status" value="1"/>
</dbReference>
<protein>
    <recommendedName>
        <fullName evidence="7">Ubiquitin-like protease family profile domain-containing protein</fullName>
    </recommendedName>
</protein>
<dbReference type="PANTHER" id="PTHR46896:SF3">
    <property type="entry name" value="FI06413P-RELATED"/>
    <property type="match status" value="1"/>
</dbReference>
<feature type="domain" description="Ubiquitin-like protease family profile" evidence="7">
    <location>
        <begin position="1"/>
        <end position="122"/>
    </location>
</feature>
<accession>A0ABD6EV61</accession>
<proteinExistence type="inferred from homology"/>
<comment type="caution">
    <text evidence="8">The sequence shown here is derived from an EMBL/GenBank/DDBJ whole genome shotgun (WGS) entry which is preliminary data.</text>
</comment>
<evidence type="ECO:0000256" key="1">
    <source>
        <dbReference type="ARBA" id="ARBA00005234"/>
    </source>
</evidence>
<evidence type="ECO:0000259" key="7">
    <source>
        <dbReference type="PROSITE" id="PS50600"/>
    </source>
</evidence>
<evidence type="ECO:0000256" key="6">
    <source>
        <dbReference type="SAM" id="MobiDB-lite"/>
    </source>
</evidence>
<dbReference type="GO" id="GO:0006508">
    <property type="term" value="P:proteolysis"/>
    <property type="evidence" value="ECO:0007669"/>
    <property type="project" value="UniProtKB-KW"/>
</dbReference>
<dbReference type="AlphaFoldDB" id="A0ABD6EV61"/>
<evidence type="ECO:0000313" key="8">
    <source>
        <dbReference type="EMBL" id="MFH4982992.1"/>
    </source>
</evidence>
<dbReference type="Pfam" id="PF02902">
    <property type="entry name" value="Peptidase_C48"/>
    <property type="match status" value="1"/>
</dbReference>
<evidence type="ECO:0000256" key="4">
    <source>
        <dbReference type="ARBA" id="ARBA00022786"/>
    </source>
</evidence>
<sequence length="225" mass="26613">MDYVVIPINEDIHWFLAIVTFPRLAIVGSAGSKSHTDIRIERKAHIVILDSLHDETDHRRKLLHWLITEYLEHEYNDKRKLKAARDEKFDRNQVDLIYPRCVPQQKNYTDCGLFMLKYTECFLVNPPMLIVRTDSFRSWYPRFNILGMRSKIFGKLKAMCDSAKWKLYEEYSESHVTDTKHDESLPTMSFLDNRSPSPPPRSRSFSDSDRQEVAEENRRKRSLSS</sequence>
<dbReference type="PANTHER" id="PTHR46896">
    <property type="entry name" value="SENTRIN-SPECIFIC PROTEASE"/>
    <property type="match status" value="1"/>
</dbReference>
<keyword evidence="4" id="KW-0833">Ubl conjugation pathway</keyword>
<dbReference type="Gene3D" id="3.40.395.10">
    <property type="entry name" value="Adenoviral Proteinase, Chain A"/>
    <property type="match status" value="1"/>
</dbReference>
<dbReference type="SUPFAM" id="SSF54001">
    <property type="entry name" value="Cysteine proteinases"/>
    <property type="match status" value="1"/>
</dbReference>
<gene>
    <name evidence="8" type="ORF">AB6A40_009701</name>
</gene>
<feature type="region of interest" description="Disordered" evidence="6">
    <location>
        <begin position="178"/>
        <end position="225"/>
    </location>
</feature>
<dbReference type="GO" id="GO:0008233">
    <property type="term" value="F:peptidase activity"/>
    <property type="evidence" value="ECO:0007669"/>
    <property type="project" value="UniProtKB-KW"/>
</dbReference>
<keyword evidence="5" id="KW-0378">Hydrolase</keyword>
<name>A0ABD6EV61_9BILA</name>
<evidence type="ECO:0000256" key="5">
    <source>
        <dbReference type="ARBA" id="ARBA00022801"/>
    </source>
</evidence>
<reference evidence="8 9" key="1">
    <citation type="submission" date="2024-08" db="EMBL/GenBank/DDBJ databases">
        <title>Gnathostoma spinigerum genome.</title>
        <authorList>
            <person name="Gonzalez-Bertolin B."/>
            <person name="Monzon S."/>
            <person name="Zaballos A."/>
            <person name="Jimenez P."/>
            <person name="Dekumyoy P."/>
            <person name="Varona S."/>
            <person name="Cuesta I."/>
            <person name="Sumanam S."/>
            <person name="Adisakwattana P."/>
            <person name="Gasser R.B."/>
            <person name="Hernandez-Gonzalez A."/>
            <person name="Young N.D."/>
            <person name="Perteguer M.J."/>
        </authorList>
    </citation>
    <scope>NUCLEOTIDE SEQUENCE [LARGE SCALE GENOMIC DNA]</scope>
    <source>
        <strain evidence="8">AL3</strain>
        <tissue evidence="8">Liver</tissue>
    </source>
</reference>
<keyword evidence="2" id="KW-0597">Phosphoprotein</keyword>
<dbReference type="Proteomes" id="UP001608902">
    <property type="component" value="Unassembled WGS sequence"/>
</dbReference>
<evidence type="ECO:0000256" key="3">
    <source>
        <dbReference type="ARBA" id="ARBA00022670"/>
    </source>
</evidence>
<dbReference type="InterPro" id="IPR038765">
    <property type="entry name" value="Papain-like_cys_pep_sf"/>
</dbReference>
<organism evidence="8 9">
    <name type="scientific">Gnathostoma spinigerum</name>
    <dbReference type="NCBI Taxonomy" id="75299"/>
    <lineage>
        <taxon>Eukaryota</taxon>
        <taxon>Metazoa</taxon>
        <taxon>Ecdysozoa</taxon>
        <taxon>Nematoda</taxon>
        <taxon>Chromadorea</taxon>
        <taxon>Rhabditida</taxon>
        <taxon>Spirurina</taxon>
        <taxon>Gnathostomatomorpha</taxon>
        <taxon>Gnathostomatoidea</taxon>
        <taxon>Gnathostomatidae</taxon>
        <taxon>Gnathostoma</taxon>
    </lineage>
</organism>
<dbReference type="EMBL" id="JBGFUD010010728">
    <property type="protein sequence ID" value="MFH4982992.1"/>
    <property type="molecule type" value="Genomic_DNA"/>
</dbReference>